<dbReference type="FunFam" id="1.10.10.10:FF:000099">
    <property type="entry name" value="Two-component system response regulator TorR"/>
    <property type="match status" value="1"/>
</dbReference>
<evidence type="ECO:0000256" key="8">
    <source>
        <dbReference type="PROSITE-ProRule" id="PRU00169"/>
    </source>
</evidence>
<dbReference type="InterPro" id="IPR011006">
    <property type="entry name" value="CheY-like_superfamily"/>
</dbReference>
<dbReference type="Proteomes" id="UP001205919">
    <property type="component" value="Unassembled WGS sequence"/>
</dbReference>
<dbReference type="GO" id="GO:0032993">
    <property type="term" value="C:protein-DNA complex"/>
    <property type="evidence" value="ECO:0007669"/>
    <property type="project" value="TreeGrafter"/>
</dbReference>
<protein>
    <submittedName>
        <fullName evidence="12">Response regulator transcription factor</fullName>
    </submittedName>
</protein>
<reference evidence="12 13" key="1">
    <citation type="submission" date="2022-06" db="EMBL/GenBank/DDBJ databases">
        <title>Isolation of gut microbiota from human fecal samples.</title>
        <authorList>
            <person name="Pamer E.G."/>
            <person name="Barat B."/>
            <person name="Waligurski E."/>
            <person name="Medina S."/>
            <person name="Paddock L."/>
            <person name="Mostad J."/>
        </authorList>
    </citation>
    <scope>NUCLEOTIDE SEQUENCE [LARGE SCALE GENOMIC DNA]</scope>
    <source>
        <strain evidence="12 13">DFI.9.90</strain>
    </source>
</reference>
<evidence type="ECO:0000256" key="2">
    <source>
        <dbReference type="ARBA" id="ARBA00022490"/>
    </source>
</evidence>
<evidence type="ECO:0000259" key="11">
    <source>
        <dbReference type="PROSITE" id="PS51755"/>
    </source>
</evidence>
<dbReference type="Gene3D" id="6.10.250.690">
    <property type="match status" value="1"/>
</dbReference>
<accession>A0AAW5K288</accession>
<dbReference type="GO" id="GO:0005829">
    <property type="term" value="C:cytosol"/>
    <property type="evidence" value="ECO:0007669"/>
    <property type="project" value="TreeGrafter"/>
</dbReference>
<keyword evidence="3 8" id="KW-0597">Phosphoprotein</keyword>
<dbReference type="FunFam" id="3.40.50.2300:FF:000001">
    <property type="entry name" value="DNA-binding response regulator PhoB"/>
    <property type="match status" value="1"/>
</dbReference>
<dbReference type="PROSITE" id="PS50110">
    <property type="entry name" value="RESPONSE_REGULATORY"/>
    <property type="match status" value="1"/>
</dbReference>
<dbReference type="InterPro" id="IPR016032">
    <property type="entry name" value="Sig_transdc_resp-reg_C-effctor"/>
</dbReference>
<dbReference type="GO" id="GO:0006355">
    <property type="term" value="P:regulation of DNA-templated transcription"/>
    <property type="evidence" value="ECO:0007669"/>
    <property type="project" value="InterPro"/>
</dbReference>
<keyword evidence="13" id="KW-1185">Reference proteome</keyword>
<keyword evidence="5" id="KW-0805">Transcription regulation</keyword>
<evidence type="ECO:0000256" key="7">
    <source>
        <dbReference type="ARBA" id="ARBA00023163"/>
    </source>
</evidence>
<dbReference type="Gene3D" id="1.10.10.10">
    <property type="entry name" value="Winged helix-like DNA-binding domain superfamily/Winged helix DNA-binding domain"/>
    <property type="match status" value="1"/>
</dbReference>
<dbReference type="EMBL" id="JANFYT010000003">
    <property type="protein sequence ID" value="MCQ4813244.1"/>
    <property type="molecule type" value="Genomic_DNA"/>
</dbReference>
<keyword evidence="6 9" id="KW-0238">DNA-binding</keyword>
<feature type="modified residue" description="4-aspartylphosphate" evidence="8">
    <location>
        <position position="56"/>
    </location>
</feature>
<dbReference type="InterPro" id="IPR036388">
    <property type="entry name" value="WH-like_DNA-bd_sf"/>
</dbReference>
<dbReference type="GO" id="GO:0000156">
    <property type="term" value="F:phosphorelay response regulator activity"/>
    <property type="evidence" value="ECO:0007669"/>
    <property type="project" value="TreeGrafter"/>
</dbReference>
<organism evidence="12 13">
    <name type="scientific">Cloacibacillus evryensis</name>
    <dbReference type="NCBI Taxonomy" id="508460"/>
    <lineage>
        <taxon>Bacteria</taxon>
        <taxon>Thermotogati</taxon>
        <taxon>Synergistota</taxon>
        <taxon>Synergistia</taxon>
        <taxon>Synergistales</taxon>
        <taxon>Synergistaceae</taxon>
        <taxon>Cloacibacillus</taxon>
    </lineage>
</organism>
<evidence type="ECO:0000313" key="12">
    <source>
        <dbReference type="EMBL" id="MCQ4813244.1"/>
    </source>
</evidence>
<dbReference type="InterPro" id="IPR001867">
    <property type="entry name" value="OmpR/PhoB-type_DNA-bd"/>
</dbReference>
<feature type="domain" description="OmpR/PhoB-type" evidence="11">
    <location>
        <begin position="145"/>
        <end position="245"/>
    </location>
</feature>
<evidence type="ECO:0000313" key="13">
    <source>
        <dbReference type="Proteomes" id="UP001205919"/>
    </source>
</evidence>
<dbReference type="InterPro" id="IPR039420">
    <property type="entry name" value="WalR-like"/>
</dbReference>
<dbReference type="SMART" id="SM00448">
    <property type="entry name" value="REC"/>
    <property type="match status" value="1"/>
</dbReference>
<dbReference type="AlphaFoldDB" id="A0AAW5K288"/>
<evidence type="ECO:0000256" key="1">
    <source>
        <dbReference type="ARBA" id="ARBA00004496"/>
    </source>
</evidence>
<dbReference type="PROSITE" id="PS51755">
    <property type="entry name" value="OMPR_PHOB"/>
    <property type="match status" value="1"/>
</dbReference>
<dbReference type="SMART" id="SM00862">
    <property type="entry name" value="Trans_reg_C"/>
    <property type="match status" value="1"/>
</dbReference>
<keyword evidence="4" id="KW-0902">Two-component regulatory system</keyword>
<dbReference type="PANTHER" id="PTHR48111:SF4">
    <property type="entry name" value="DNA-BINDING DUAL TRANSCRIPTIONAL REGULATOR OMPR"/>
    <property type="match status" value="1"/>
</dbReference>
<dbReference type="CDD" id="cd00383">
    <property type="entry name" value="trans_reg_C"/>
    <property type="match status" value="1"/>
</dbReference>
<dbReference type="Pfam" id="PF00486">
    <property type="entry name" value="Trans_reg_C"/>
    <property type="match status" value="1"/>
</dbReference>
<proteinExistence type="predicted"/>
<keyword evidence="7" id="KW-0804">Transcription</keyword>
<dbReference type="Gene3D" id="3.40.50.2300">
    <property type="match status" value="1"/>
</dbReference>
<evidence type="ECO:0000256" key="3">
    <source>
        <dbReference type="ARBA" id="ARBA00022553"/>
    </source>
</evidence>
<dbReference type="SUPFAM" id="SSF46894">
    <property type="entry name" value="C-terminal effector domain of the bipartite response regulators"/>
    <property type="match status" value="1"/>
</dbReference>
<comment type="caution">
    <text evidence="12">The sequence shown here is derived from an EMBL/GenBank/DDBJ whole genome shotgun (WGS) entry which is preliminary data.</text>
</comment>
<dbReference type="Pfam" id="PF00072">
    <property type="entry name" value="Response_reg"/>
    <property type="match status" value="1"/>
</dbReference>
<feature type="domain" description="Response regulatory" evidence="10">
    <location>
        <begin position="7"/>
        <end position="124"/>
    </location>
</feature>
<feature type="DNA-binding region" description="OmpR/PhoB-type" evidence="9">
    <location>
        <begin position="145"/>
        <end position="245"/>
    </location>
</feature>
<dbReference type="PANTHER" id="PTHR48111">
    <property type="entry name" value="REGULATOR OF RPOS"/>
    <property type="match status" value="1"/>
</dbReference>
<dbReference type="GO" id="GO:0000976">
    <property type="term" value="F:transcription cis-regulatory region binding"/>
    <property type="evidence" value="ECO:0007669"/>
    <property type="project" value="TreeGrafter"/>
</dbReference>
<evidence type="ECO:0000256" key="5">
    <source>
        <dbReference type="ARBA" id="ARBA00023015"/>
    </source>
</evidence>
<dbReference type="RefSeq" id="WP_008708947.1">
    <property type="nucleotide sequence ID" value="NZ_CABKQM010000002.1"/>
</dbReference>
<gene>
    <name evidence="12" type="ORF">NE630_02260</name>
</gene>
<evidence type="ECO:0000259" key="10">
    <source>
        <dbReference type="PROSITE" id="PS50110"/>
    </source>
</evidence>
<dbReference type="InterPro" id="IPR001789">
    <property type="entry name" value="Sig_transdc_resp-reg_receiver"/>
</dbReference>
<name>A0AAW5K288_9BACT</name>
<comment type="subcellular location">
    <subcellularLocation>
        <location evidence="1">Cytoplasm</location>
    </subcellularLocation>
</comment>
<evidence type="ECO:0000256" key="6">
    <source>
        <dbReference type="ARBA" id="ARBA00023125"/>
    </source>
</evidence>
<evidence type="ECO:0000256" key="9">
    <source>
        <dbReference type="PROSITE-ProRule" id="PRU01091"/>
    </source>
</evidence>
<keyword evidence="2" id="KW-0963">Cytoplasm</keyword>
<sequence>MAADQAKILIVDDDRELRELIAETLSEYGYDSRAAKNGAELFAALEREAFDLILLDIMMPGEDGLSLCRRLRAPGAPHSAVPIIFLTALKDTTDKVVGLEIGGDDYLCKPFHARELIARIRALLRRSSFSGETGRVGLVGSGEADSALIFGSWKLNVMARHLIDEEGVIVPLSAAEFRLLMLLLSHPQQVVTRDMIMDYLAERSLNIYDRSIDAQVSRLRAKLRDKGANPGLIRTMRGDGYMLAAPVRRGSL</sequence>
<evidence type="ECO:0000256" key="4">
    <source>
        <dbReference type="ARBA" id="ARBA00023012"/>
    </source>
</evidence>
<dbReference type="SUPFAM" id="SSF52172">
    <property type="entry name" value="CheY-like"/>
    <property type="match status" value="1"/>
</dbReference>